<dbReference type="PANTHER" id="PTHR10331:SF25">
    <property type="entry name" value="T-COMPLEX PROTEIN 10A-RELATED"/>
    <property type="match status" value="1"/>
</dbReference>
<feature type="region of interest" description="Disordered" evidence="3">
    <location>
        <begin position="1092"/>
        <end position="1115"/>
    </location>
</feature>
<feature type="compositionally biased region" description="Low complexity" evidence="3">
    <location>
        <begin position="665"/>
        <end position="681"/>
    </location>
</feature>
<feature type="compositionally biased region" description="Polar residues" evidence="3">
    <location>
        <begin position="967"/>
        <end position="982"/>
    </location>
</feature>
<feature type="region of interest" description="Disordered" evidence="3">
    <location>
        <begin position="928"/>
        <end position="1008"/>
    </location>
</feature>
<keyword evidence="2" id="KW-0175">Coiled coil</keyword>
<feature type="compositionally biased region" description="Polar residues" evidence="3">
    <location>
        <begin position="279"/>
        <end position="289"/>
    </location>
</feature>
<evidence type="ECO:0000256" key="1">
    <source>
        <dbReference type="ARBA" id="ARBA00005627"/>
    </source>
</evidence>
<feature type="region of interest" description="Disordered" evidence="3">
    <location>
        <begin position="1325"/>
        <end position="1351"/>
    </location>
</feature>
<feature type="region of interest" description="Disordered" evidence="3">
    <location>
        <begin position="387"/>
        <end position="414"/>
    </location>
</feature>
<dbReference type="Pfam" id="PF25779">
    <property type="entry name" value="Tubulin-bind_CPAP"/>
    <property type="match status" value="1"/>
</dbReference>
<gene>
    <name evidence="6" type="primary">LOC100565553</name>
</gene>
<dbReference type="GO" id="GO:0060271">
    <property type="term" value="P:cilium assembly"/>
    <property type="evidence" value="ECO:0000318"/>
    <property type="project" value="GO_Central"/>
</dbReference>
<feature type="region of interest" description="Disordered" evidence="3">
    <location>
        <begin position="1"/>
        <end position="26"/>
    </location>
</feature>
<keyword evidence="7" id="KW-1185">Reference proteome</keyword>
<dbReference type="GO" id="GO:0005814">
    <property type="term" value="C:centriole"/>
    <property type="evidence" value="ECO:0000318"/>
    <property type="project" value="GO_Central"/>
</dbReference>
<dbReference type="InParanoid" id="A0A803SNV0"/>
<feature type="compositionally biased region" description="Basic and acidic residues" evidence="3">
    <location>
        <begin position="13"/>
        <end position="26"/>
    </location>
</feature>
<name>A0A803SNV0_ANOCA</name>
<accession>A0A803SNV0</accession>
<dbReference type="GO" id="GO:0005813">
    <property type="term" value="C:centrosome"/>
    <property type="evidence" value="ECO:0000318"/>
    <property type="project" value="GO_Central"/>
</dbReference>
<dbReference type="Proteomes" id="UP000001646">
    <property type="component" value="Chromosome 1"/>
</dbReference>
<feature type="domain" description="Centromere protein J C-terminal" evidence="4">
    <location>
        <begin position="1273"/>
        <end position="1305"/>
    </location>
</feature>
<reference evidence="6" key="3">
    <citation type="submission" date="2025-09" db="UniProtKB">
        <authorList>
            <consortium name="Ensembl"/>
        </authorList>
    </citation>
    <scope>IDENTIFICATION</scope>
</reference>
<feature type="compositionally biased region" description="Basic and acidic residues" evidence="3">
    <location>
        <begin position="943"/>
        <end position="953"/>
    </location>
</feature>
<dbReference type="Ensembl" id="ENSACAT00000047806.1">
    <property type="protein sequence ID" value="ENSACAP00000024640.1"/>
    <property type="gene ID" value="ENSACAG00000039063.1"/>
</dbReference>
<dbReference type="KEGG" id="acs:100565553"/>
<dbReference type="GO" id="GO:0061511">
    <property type="term" value="P:centriole elongation"/>
    <property type="evidence" value="ECO:0000318"/>
    <property type="project" value="GO_Central"/>
</dbReference>
<feature type="domain" description="Centromere protein J C-terminal" evidence="4">
    <location>
        <begin position="1164"/>
        <end position="1195"/>
    </location>
</feature>
<feature type="region of interest" description="Disordered" evidence="3">
    <location>
        <begin position="79"/>
        <end position="99"/>
    </location>
</feature>
<dbReference type="GO" id="GO:0015631">
    <property type="term" value="F:tubulin binding"/>
    <property type="evidence" value="ECO:0000318"/>
    <property type="project" value="GO_Central"/>
</dbReference>
<evidence type="ECO:0000259" key="5">
    <source>
        <dbReference type="Pfam" id="PF25779"/>
    </source>
</evidence>
<feature type="coiled-coil region" evidence="2">
    <location>
        <begin position="836"/>
        <end position="902"/>
    </location>
</feature>
<evidence type="ECO:0000313" key="6">
    <source>
        <dbReference type="Ensembl" id="ENSACAP00000024640.1"/>
    </source>
</evidence>
<feature type="compositionally biased region" description="Polar residues" evidence="3">
    <location>
        <begin position="1"/>
        <end position="11"/>
    </location>
</feature>
<feature type="region of interest" description="Disordered" evidence="3">
    <location>
        <begin position="265"/>
        <end position="290"/>
    </location>
</feature>
<evidence type="ECO:0000256" key="2">
    <source>
        <dbReference type="SAM" id="Coils"/>
    </source>
</evidence>
<dbReference type="OrthoDB" id="10252174at2759"/>
<dbReference type="InterPro" id="IPR009852">
    <property type="entry name" value="CENPJ_C_dom"/>
</dbReference>
<feature type="compositionally biased region" description="Basic and acidic residues" evidence="3">
    <location>
        <begin position="387"/>
        <end position="413"/>
    </location>
</feature>
<dbReference type="InterPro" id="IPR058029">
    <property type="entry name" value="Tubulin-bd_CENPJ"/>
</dbReference>
<feature type="domain" description="Centromere protein J C-terminal" evidence="4">
    <location>
        <begin position="1235"/>
        <end position="1267"/>
    </location>
</feature>
<dbReference type="GeneID" id="100565553"/>
<feature type="compositionally biased region" description="Basic and acidic residues" evidence="3">
    <location>
        <begin position="1328"/>
        <end position="1351"/>
    </location>
</feature>
<feature type="region of interest" description="Disordered" evidence="3">
    <location>
        <begin position="654"/>
        <end position="682"/>
    </location>
</feature>
<feature type="domain" description="CENPJ tubulin-binding region" evidence="5">
    <location>
        <begin position="254"/>
        <end position="313"/>
    </location>
</feature>
<evidence type="ECO:0000256" key="3">
    <source>
        <dbReference type="SAM" id="MobiDB-lite"/>
    </source>
</evidence>
<proteinExistence type="inferred from homology"/>
<organism evidence="6 7">
    <name type="scientific">Anolis carolinensis</name>
    <name type="common">Green anole</name>
    <name type="synonym">American chameleon</name>
    <dbReference type="NCBI Taxonomy" id="28377"/>
    <lineage>
        <taxon>Eukaryota</taxon>
        <taxon>Metazoa</taxon>
        <taxon>Chordata</taxon>
        <taxon>Craniata</taxon>
        <taxon>Vertebrata</taxon>
        <taxon>Euteleostomi</taxon>
        <taxon>Lepidosauria</taxon>
        <taxon>Squamata</taxon>
        <taxon>Bifurcata</taxon>
        <taxon>Unidentata</taxon>
        <taxon>Episquamata</taxon>
        <taxon>Toxicofera</taxon>
        <taxon>Iguania</taxon>
        <taxon>Dactyloidae</taxon>
        <taxon>Anolis</taxon>
    </lineage>
</organism>
<feature type="region of interest" description="Disordered" evidence="3">
    <location>
        <begin position="565"/>
        <end position="585"/>
    </location>
</feature>
<comment type="similarity">
    <text evidence="1">Belongs to the TCP10 family.</text>
</comment>
<dbReference type="InterPro" id="IPR047002">
    <property type="entry name" value="Tcp10_C_sf"/>
</dbReference>
<dbReference type="InterPro" id="IPR026581">
    <property type="entry name" value="TCP10L/CENPJ"/>
</dbReference>
<dbReference type="GeneTree" id="ENSGT00530000063927"/>
<sequence length="1351" mass="152090">MEADCSQNGTHRATKDSFGEVPSHHPVEENMGSLCSLSLNWVNSTNGSFTEQLTSSQTSVNSNTAIDFEDMPFNYLANNTSSPDVLPPSQAETRKNNEPWGIPSCCSSAAASPPLIIQEAIISQNCKQNLGNQEQLMMYQVEHLQELVAEQQKIITFYNSGLSASLFPGQLPLENYFQIQNKGDSQIKPTLEQYTKRNPANGNPLKLLKAHFQPQETESWLEMPPITEEKAEQGIDETASLSSFGLRMNTRTFSDRVIHPVTGVSQNTLKESGREQLKASPQGTEQQEQIPCENKVTAQKSFLKHGEGVAKLEQNRKDLDREPAKPLRRVSFDCQNNISWPSQIEKLSGKCSPLKRQISSPTVLFLGDKNTNCIISKDDLKTNLNNYEHRSDERKDSSDIRSHDSEGRKDGKESCIPSQINWSECSYLCNEQICEIKPQVIEKAEVTCLVCEPYHNILENRPIDHKVPLWLMKNTESNILQQVDEGPVDASPNILDLHDGENNQIIQGDQISGLQVIEGLGRTRQCKNEHCVAVEKSPEIQEGFKKVNDQIVKVTPKLERKQITIAADSQRKHRNSTGTADTWEGKHLSGESVYTSTESEDEHQSHYSEYLIKHSPLKTSKTSKSVDLSDADYATDEPSGTEDYSWKGLLAKRAGGQQPTGQQKVSTIVSSGSSSSESSVSNKTFFHLRKSSSYSLKAARDGKDLEKRSSYGPEFNLQPSPLSSDLAASLFPWFRRKANLDDKRTKLEEAQKRSLSKLEECEKAVPVHHRETSLLAQMKEEQAKAMDFLRKQISQLDALGSQKSHPSQVFKRDQALKLQKEEAETEAGKHTILREEEGEVGEIQMLKQQVEELQEEFRRNETQWHTAHEELRSQVEALTKQNLELQDELKISEHQKMEVERKYRTMDFPHRKADTLVSAAILREASSQENLDEVPLQSSHKHLSNEHGGRKTALDGFASGDKRTQSKRSPLQRSESLKSVTGDQRLKSPPKVLRSRSAMPTGWRTPHQMPSEVHRAFFQQAHNQQPSYGKNSLLSTSNLNAVQDESQSLYVKGTHSTTSGSSEDTIFFNRESNDLSSSANLSNLEITIKDNLHCKRPQMSKKPSEQVTSMMDSKRNSTVLNGRKTPAENSPAFVNTGGKASPLKSILSRKSSLHHESQEDVEVKEKIEYPDGKVKQVFMDGRRITIYPNGTKMEIGSDKRTTVVTFYNGDIKKILPDQRVVYYYANAQTTRTIFPSGLEVLQFPNKQIEKYHPDGTEEIVFPDQTVKRRYDGGLEETVFPDGTVVKVEKNGIKTIQFCNGQKEIHTAVSTRREYPDGTVKTFYANDQQESKRPSGHVQIKDKKGTVLLDKK</sequence>
<evidence type="ECO:0008006" key="8">
    <source>
        <dbReference type="Google" id="ProtNLM"/>
    </source>
</evidence>
<dbReference type="Pfam" id="PF07202">
    <property type="entry name" value="Tcp10_C"/>
    <property type="match status" value="3"/>
</dbReference>
<evidence type="ECO:0000259" key="4">
    <source>
        <dbReference type="Pfam" id="PF07202"/>
    </source>
</evidence>
<reference evidence="6 7" key="1">
    <citation type="submission" date="2009-12" db="EMBL/GenBank/DDBJ databases">
        <title>The Genome Sequence of Anolis carolinensis (Green Anole Lizard).</title>
        <authorList>
            <consortium name="The Genome Sequencing Platform"/>
            <person name="Di Palma F."/>
            <person name="Alfoldi J."/>
            <person name="Heiman D."/>
            <person name="Young S."/>
            <person name="Grabherr M."/>
            <person name="Johnson J."/>
            <person name="Lander E.S."/>
            <person name="Lindblad-Toh K."/>
        </authorList>
    </citation>
    <scope>NUCLEOTIDE SEQUENCE [LARGE SCALE GENOMIC DNA]</scope>
    <source>
        <strain evidence="6 7">JBL SC #1</strain>
    </source>
</reference>
<reference evidence="6" key="2">
    <citation type="submission" date="2025-08" db="UniProtKB">
        <authorList>
            <consortium name="Ensembl"/>
        </authorList>
    </citation>
    <scope>IDENTIFICATION</scope>
</reference>
<dbReference type="PANTHER" id="PTHR10331">
    <property type="entry name" value="T COMPLEX PROTEIN 10"/>
    <property type="match status" value="1"/>
</dbReference>
<feature type="region of interest" description="Disordered" evidence="3">
    <location>
        <begin position="619"/>
        <end position="642"/>
    </location>
</feature>
<feature type="compositionally biased region" description="Polar residues" evidence="3">
    <location>
        <begin position="1105"/>
        <end position="1115"/>
    </location>
</feature>
<evidence type="ECO:0000313" key="7">
    <source>
        <dbReference type="Proteomes" id="UP000001646"/>
    </source>
</evidence>
<protein>
    <recommendedName>
        <fullName evidence="8">Centromere protein J</fullName>
    </recommendedName>
</protein>
<dbReference type="Gene3D" id="2.60.450.20">
    <property type="match status" value="1"/>
</dbReference>